<dbReference type="EMBL" id="CP003345">
    <property type="protein sequence ID" value="AFM05039.1"/>
    <property type="molecule type" value="Genomic_DNA"/>
</dbReference>
<keyword evidence="1" id="KW-0472">Membrane</keyword>
<protein>
    <recommendedName>
        <fullName evidence="4">DoxX protein</fullName>
    </recommendedName>
</protein>
<dbReference type="AlphaFoldDB" id="I4AM54"/>
<keyword evidence="3" id="KW-1185">Reference proteome</keyword>
<dbReference type="HOGENOM" id="CLU_1988660_0_0_10"/>
<reference evidence="3" key="1">
    <citation type="submission" date="2012-06" db="EMBL/GenBank/DDBJ databases">
        <title>The complete genome of Flexibacter litoralis DSM 6794.</title>
        <authorList>
            <person name="Lucas S."/>
            <person name="Copeland A."/>
            <person name="Lapidus A."/>
            <person name="Glavina del Rio T."/>
            <person name="Dalin E."/>
            <person name="Tice H."/>
            <person name="Bruce D."/>
            <person name="Goodwin L."/>
            <person name="Pitluck S."/>
            <person name="Peters L."/>
            <person name="Ovchinnikova G."/>
            <person name="Lu M."/>
            <person name="Kyrpides N."/>
            <person name="Mavromatis K."/>
            <person name="Ivanova N."/>
            <person name="Brettin T."/>
            <person name="Detter J.C."/>
            <person name="Han C."/>
            <person name="Larimer F."/>
            <person name="Land M."/>
            <person name="Hauser L."/>
            <person name="Markowitz V."/>
            <person name="Cheng J.-F."/>
            <person name="Hugenholtz P."/>
            <person name="Woyke T."/>
            <person name="Wu D."/>
            <person name="Spring S."/>
            <person name="Lang E."/>
            <person name="Kopitz M."/>
            <person name="Brambilla E."/>
            <person name="Klenk H.-P."/>
            <person name="Eisen J.A."/>
        </authorList>
    </citation>
    <scope>NUCLEOTIDE SEQUENCE [LARGE SCALE GENOMIC DNA]</scope>
    <source>
        <strain evidence="3">ATCC 23117 / DSM 6794 / NBRC 15988 / NCIMB 1366 / Sio-4</strain>
    </source>
</reference>
<accession>I4AM54</accession>
<evidence type="ECO:0008006" key="4">
    <source>
        <dbReference type="Google" id="ProtNLM"/>
    </source>
</evidence>
<keyword evidence="1" id="KW-1133">Transmembrane helix</keyword>
<name>I4AM54_BERLS</name>
<evidence type="ECO:0000256" key="1">
    <source>
        <dbReference type="SAM" id="Phobius"/>
    </source>
</evidence>
<gene>
    <name evidence="2" type="ordered locus">Fleli_2682</name>
</gene>
<feature type="transmembrane region" description="Helical" evidence="1">
    <location>
        <begin position="75"/>
        <end position="95"/>
    </location>
</feature>
<keyword evidence="1" id="KW-0812">Transmembrane</keyword>
<dbReference type="KEGG" id="fli:Fleli_2682"/>
<feature type="transmembrane region" description="Helical" evidence="1">
    <location>
        <begin position="49"/>
        <end position="68"/>
    </location>
</feature>
<dbReference type="OrthoDB" id="1365847at2"/>
<evidence type="ECO:0000313" key="2">
    <source>
        <dbReference type="EMBL" id="AFM05039.1"/>
    </source>
</evidence>
<feature type="transmembrane region" description="Helical" evidence="1">
    <location>
        <begin position="101"/>
        <end position="123"/>
    </location>
</feature>
<dbReference type="RefSeq" id="WP_014798476.1">
    <property type="nucleotide sequence ID" value="NC_018018.1"/>
</dbReference>
<sequence length="128" mass="15090" precursor="true">MPLLYKISTYFIALVWLINGLFAKVLNFVPHHEIIVQTIFQDFLSLETSFYLTKFIGISEIILAIWIISGYKSRLIAILQIILVLTMNIIEFVLVDDLLLFGKWNLLIALFFSFFIYCNEFVWKNKQM</sequence>
<dbReference type="STRING" id="880071.Fleli_2682"/>
<evidence type="ECO:0000313" key="3">
    <source>
        <dbReference type="Proteomes" id="UP000006054"/>
    </source>
</evidence>
<organism evidence="2 3">
    <name type="scientific">Bernardetia litoralis (strain ATCC 23117 / DSM 6794 / NBRC 15988 / NCIMB 1366 / Fx l1 / Sio-4)</name>
    <name type="common">Flexibacter litoralis</name>
    <dbReference type="NCBI Taxonomy" id="880071"/>
    <lineage>
        <taxon>Bacteria</taxon>
        <taxon>Pseudomonadati</taxon>
        <taxon>Bacteroidota</taxon>
        <taxon>Cytophagia</taxon>
        <taxon>Cytophagales</taxon>
        <taxon>Bernardetiaceae</taxon>
        <taxon>Bernardetia</taxon>
    </lineage>
</organism>
<dbReference type="Proteomes" id="UP000006054">
    <property type="component" value="Chromosome"/>
</dbReference>
<feature type="transmembrane region" description="Helical" evidence="1">
    <location>
        <begin position="7"/>
        <end position="29"/>
    </location>
</feature>
<proteinExistence type="predicted"/>
<dbReference type="InterPro" id="IPR025695">
    <property type="entry name" value="DoxX-like"/>
</dbReference>
<dbReference type="eggNOG" id="ENOG5031NDJ">
    <property type="taxonomic scope" value="Bacteria"/>
</dbReference>
<dbReference type="Pfam" id="PF13781">
    <property type="entry name" value="DoxX_3"/>
    <property type="match status" value="1"/>
</dbReference>